<dbReference type="InterPro" id="IPR057135">
    <property type="entry name" value="At4g27190-like_LRR"/>
</dbReference>
<reference evidence="2 3" key="1">
    <citation type="journal article" date="2018" name="Front. Plant Sci.">
        <title>Red Clover (Trifolium pratense) and Zigzag Clover (T. medium) - A Picture of Genomic Similarities and Differences.</title>
        <authorList>
            <person name="Dluhosova J."/>
            <person name="Istvanek J."/>
            <person name="Nedelnik J."/>
            <person name="Repkova J."/>
        </authorList>
    </citation>
    <scope>NUCLEOTIDE SEQUENCE [LARGE SCALE GENOMIC DNA]</scope>
    <source>
        <strain evidence="3">cv. 10/8</strain>
        <tissue evidence="2">Leaf</tissue>
    </source>
</reference>
<keyword evidence="3" id="KW-1185">Reference proteome</keyword>
<dbReference type="EMBL" id="LXQA010151163">
    <property type="protein sequence ID" value="MCI26077.1"/>
    <property type="molecule type" value="Genomic_DNA"/>
</dbReference>
<evidence type="ECO:0000313" key="3">
    <source>
        <dbReference type="Proteomes" id="UP000265520"/>
    </source>
</evidence>
<dbReference type="Pfam" id="PF23247">
    <property type="entry name" value="LRR_RPS2"/>
    <property type="match status" value="1"/>
</dbReference>
<dbReference type="Proteomes" id="UP000265520">
    <property type="component" value="Unassembled WGS sequence"/>
</dbReference>
<proteinExistence type="predicted"/>
<evidence type="ECO:0000259" key="1">
    <source>
        <dbReference type="Pfam" id="PF23247"/>
    </source>
</evidence>
<feature type="non-terminal residue" evidence="2">
    <location>
        <position position="128"/>
    </location>
</feature>
<name>A0A392QQ22_9FABA</name>
<feature type="domain" description="Disease resistance protein At4g27190-like leucine-rich repeats" evidence="1">
    <location>
        <begin position="3"/>
        <end position="127"/>
    </location>
</feature>
<dbReference type="InterPro" id="IPR032675">
    <property type="entry name" value="LRR_dom_sf"/>
</dbReference>
<dbReference type="Gene3D" id="3.80.10.10">
    <property type="entry name" value="Ribonuclease Inhibitor"/>
    <property type="match status" value="1"/>
</dbReference>
<accession>A0A392QQ22</accession>
<dbReference type="AlphaFoldDB" id="A0A392QQ22"/>
<sequence>MLCNGQLNDELLYKVPALHLRCFHDESDKFPSSFLQRFIDLKNLKVSGSSFTYIFSSGCECAGHSETTIKLRSLELATLDNLEFICKEKSELHPVIQNIETLIVDRCSRLKNIVPSSVLFENLEQLQV</sequence>
<comment type="caution">
    <text evidence="2">The sequence shown here is derived from an EMBL/GenBank/DDBJ whole genome shotgun (WGS) entry which is preliminary data.</text>
</comment>
<protein>
    <submittedName>
        <fullName evidence="2">Disease resistance protein (CC-NBS-LRR class) family protein</fullName>
    </submittedName>
</protein>
<organism evidence="2 3">
    <name type="scientific">Trifolium medium</name>
    <dbReference type="NCBI Taxonomy" id="97028"/>
    <lineage>
        <taxon>Eukaryota</taxon>
        <taxon>Viridiplantae</taxon>
        <taxon>Streptophyta</taxon>
        <taxon>Embryophyta</taxon>
        <taxon>Tracheophyta</taxon>
        <taxon>Spermatophyta</taxon>
        <taxon>Magnoliopsida</taxon>
        <taxon>eudicotyledons</taxon>
        <taxon>Gunneridae</taxon>
        <taxon>Pentapetalae</taxon>
        <taxon>rosids</taxon>
        <taxon>fabids</taxon>
        <taxon>Fabales</taxon>
        <taxon>Fabaceae</taxon>
        <taxon>Papilionoideae</taxon>
        <taxon>50 kb inversion clade</taxon>
        <taxon>NPAAA clade</taxon>
        <taxon>Hologalegina</taxon>
        <taxon>IRL clade</taxon>
        <taxon>Trifolieae</taxon>
        <taxon>Trifolium</taxon>
    </lineage>
</organism>
<evidence type="ECO:0000313" key="2">
    <source>
        <dbReference type="EMBL" id="MCI26077.1"/>
    </source>
</evidence>